<evidence type="ECO:0000256" key="1">
    <source>
        <dbReference type="SAM" id="MobiDB-lite"/>
    </source>
</evidence>
<reference evidence="2" key="1">
    <citation type="journal article" date="2023" name="Science">
        <title>Genome structures resolve the early diversification of teleost fishes.</title>
        <authorList>
            <person name="Parey E."/>
            <person name="Louis A."/>
            <person name="Montfort J."/>
            <person name="Bouchez O."/>
            <person name="Roques C."/>
            <person name="Iampietro C."/>
            <person name="Lluch J."/>
            <person name="Castinel A."/>
            <person name="Donnadieu C."/>
            <person name="Desvignes T."/>
            <person name="Floi Bucao C."/>
            <person name="Jouanno E."/>
            <person name="Wen M."/>
            <person name="Mejri S."/>
            <person name="Dirks R."/>
            <person name="Jansen H."/>
            <person name="Henkel C."/>
            <person name="Chen W.J."/>
            <person name="Zahm M."/>
            <person name="Cabau C."/>
            <person name="Klopp C."/>
            <person name="Thompson A.W."/>
            <person name="Robinson-Rechavi M."/>
            <person name="Braasch I."/>
            <person name="Lecointre G."/>
            <person name="Bobe J."/>
            <person name="Postlethwait J.H."/>
            <person name="Berthelot C."/>
            <person name="Roest Crollius H."/>
            <person name="Guiguen Y."/>
        </authorList>
    </citation>
    <scope>NUCLEOTIDE SEQUENCE</scope>
    <source>
        <strain evidence="2">WJC10195</strain>
    </source>
</reference>
<proteinExistence type="predicted"/>
<dbReference type="Proteomes" id="UP001152622">
    <property type="component" value="Chromosome 7"/>
</dbReference>
<accession>A0A9Q1IUV8</accession>
<sequence length="197" mass="21290">MKDLPLHGPLGLLYTPPSCTSPAREEASVASARASQTLHFTTTIIIKHIFTQLTTQHLRDFMFQICGPSERSPSTGPAAHISSGNCYSVRSGAGTISALCKALWGTQETERAHDALHLREAQLHLRNRPKNLHPSLLSTADKIYSPPKFNSSPGTDVSVLVSLFVGSSRHADGEPSPNRESAENASWRPESERAPAG</sequence>
<keyword evidence="3" id="KW-1185">Reference proteome</keyword>
<feature type="region of interest" description="Disordered" evidence="1">
    <location>
        <begin position="168"/>
        <end position="197"/>
    </location>
</feature>
<dbReference type="AlphaFoldDB" id="A0A9Q1IUV8"/>
<evidence type="ECO:0000313" key="3">
    <source>
        <dbReference type="Proteomes" id="UP001152622"/>
    </source>
</evidence>
<gene>
    <name evidence="2" type="ORF">SKAU_G00219740</name>
</gene>
<evidence type="ECO:0000313" key="2">
    <source>
        <dbReference type="EMBL" id="KAJ8354407.1"/>
    </source>
</evidence>
<protein>
    <submittedName>
        <fullName evidence="2">Uncharacterized protein</fullName>
    </submittedName>
</protein>
<organism evidence="2 3">
    <name type="scientific">Synaphobranchus kaupii</name>
    <name type="common">Kaup's arrowtooth eel</name>
    <dbReference type="NCBI Taxonomy" id="118154"/>
    <lineage>
        <taxon>Eukaryota</taxon>
        <taxon>Metazoa</taxon>
        <taxon>Chordata</taxon>
        <taxon>Craniata</taxon>
        <taxon>Vertebrata</taxon>
        <taxon>Euteleostomi</taxon>
        <taxon>Actinopterygii</taxon>
        <taxon>Neopterygii</taxon>
        <taxon>Teleostei</taxon>
        <taxon>Anguilliformes</taxon>
        <taxon>Synaphobranchidae</taxon>
        <taxon>Synaphobranchus</taxon>
    </lineage>
</organism>
<comment type="caution">
    <text evidence="2">The sequence shown here is derived from an EMBL/GenBank/DDBJ whole genome shotgun (WGS) entry which is preliminary data.</text>
</comment>
<name>A0A9Q1IUV8_SYNKA</name>
<dbReference type="EMBL" id="JAINUF010000007">
    <property type="protein sequence ID" value="KAJ8354407.1"/>
    <property type="molecule type" value="Genomic_DNA"/>
</dbReference>